<evidence type="ECO:0000313" key="5">
    <source>
        <dbReference type="EMBL" id="KAJ8973425.1"/>
    </source>
</evidence>
<keyword evidence="1" id="KW-0808">Transferase</keyword>
<keyword evidence="3" id="KW-0460">Magnesium</keyword>
<accession>A0ABQ9J5Z3</accession>
<keyword evidence="6" id="KW-1185">Reference proteome</keyword>
<evidence type="ECO:0000259" key="4">
    <source>
        <dbReference type="Pfam" id="PF03828"/>
    </source>
</evidence>
<evidence type="ECO:0000256" key="3">
    <source>
        <dbReference type="ARBA" id="ARBA00022842"/>
    </source>
</evidence>
<feature type="domain" description="PAP-associated" evidence="4">
    <location>
        <begin position="43"/>
        <end position="121"/>
    </location>
</feature>
<dbReference type="SUPFAM" id="SSF81631">
    <property type="entry name" value="PAP/OAS1 substrate-binding domain"/>
    <property type="match status" value="1"/>
</dbReference>
<evidence type="ECO:0000256" key="2">
    <source>
        <dbReference type="ARBA" id="ARBA00022723"/>
    </source>
</evidence>
<reference evidence="5" key="1">
    <citation type="journal article" date="2023" name="Insect Mol. Biol.">
        <title>Genome sequencing provides insights into the evolution of gene families encoding plant cell wall-degrading enzymes in longhorned beetles.</title>
        <authorList>
            <person name="Shin N.R."/>
            <person name="Okamura Y."/>
            <person name="Kirsch R."/>
            <person name="Pauchet Y."/>
        </authorList>
    </citation>
    <scope>NUCLEOTIDE SEQUENCE</scope>
    <source>
        <strain evidence="5">MMC_N1</strain>
    </source>
</reference>
<comment type="caution">
    <text evidence="5">The sequence shown here is derived from an EMBL/GenBank/DDBJ whole genome shotgun (WGS) entry which is preliminary data.</text>
</comment>
<dbReference type="PANTHER" id="PTHR12271">
    <property type="entry name" value="POLY A POLYMERASE CID PAP -RELATED"/>
    <property type="match status" value="1"/>
</dbReference>
<evidence type="ECO:0000256" key="1">
    <source>
        <dbReference type="ARBA" id="ARBA00022679"/>
    </source>
</evidence>
<dbReference type="Pfam" id="PF03828">
    <property type="entry name" value="PAP_assoc"/>
    <property type="match status" value="1"/>
</dbReference>
<dbReference type="EMBL" id="JAPWTJ010001179">
    <property type="protein sequence ID" value="KAJ8973425.1"/>
    <property type="molecule type" value="Genomic_DNA"/>
</dbReference>
<gene>
    <name evidence="5" type="ORF">NQ317_016708</name>
</gene>
<evidence type="ECO:0000313" key="6">
    <source>
        <dbReference type="Proteomes" id="UP001162164"/>
    </source>
</evidence>
<proteinExistence type="predicted"/>
<dbReference type="Proteomes" id="UP001162164">
    <property type="component" value="Unassembled WGS sequence"/>
</dbReference>
<dbReference type="InterPro" id="IPR002058">
    <property type="entry name" value="PAP_assoc"/>
</dbReference>
<protein>
    <recommendedName>
        <fullName evidence="4">PAP-associated domain-containing protein</fullName>
    </recommendedName>
</protein>
<dbReference type="Gene3D" id="1.10.1410.10">
    <property type="match status" value="1"/>
</dbReference>
<name>A0ABQ9J5Z3_9CUCU</name>
<sequence length="149" mass="17198">MSVKKLRELNPDTSLVINGWETINYTMTIDQMKTYVEPCPLTVTELIKGFFEYYFKFPYDTDVVCPLLGHTVQKSLFHSYPIAEILQKEMKSYITQLDSRDPETFRALSPICIQDPFDLSHNLTKACQASTVNKFKTLCEISLKLLESL</sequence>
<dbReference type="PANTHER" id="PTHR12271:SF66">
    <property type="entry name" value="TERMINAL URIDYLYLTRANSFERASE TAILOR"/>
    <property type="match status" value="1"/>
</dbReference>
<keyword evidence="2" id="KW-0479">Metal-binding</keyword>
<organism evidence="5 6">
    <name type="scientific">Molorchus minor</name>
    <dbReference type="NCBI Taxonomy" id="1323400"/>
    <lineage>
        <taxon>Eukaryota</taxon>
        <taxon>Metazoa</taxon>
        <taxon>Ecdysozoa</taxon>
        <taxon>Arthropoda</taxon>
        <taxon>Hexapoda</taxon>
        <taxon>Insecta</taxon>
        <taxon>Pterygota</taxon>
        <taxon>Neoptera</taxon>
        <taxon>Endopterygota</taxon>
        <taxon>Coleoptera</taxon>
        <taxon>Polyphaga</taxon>
        <taxon>Cucujiformia</taxon>
        <taxon>Chrysomeloidea</taxon>
        <taxon>Cerambycidae</taxon>
        <taxon>Lamiinae</taxon>
        <taxon>Monochamini</taxon>
        <taxon>Molorchus</taxon>
    </lineage>
</organism>